<sequence length="452" mass="45679">MASITTSVGPLDVQSIVSQLMSIESRPLAQSQSRVSNYQSQLSSIGQISSALSALQTSVTAMASGSFLQQFQVTSTDNTIATASATSGGVAGNYALNVTQLAQPRQLVFDQTSGGQAITDQNAALAGAPGALSFTVNGTTSTVQLGQNGSTISLSSIADNINSAGIGVNASVVQYNNHYSLVLASSQSGPANAFSISAGGSDSGGTSGNTLAGLGQSSAAASESAAAQDALLTVNGVNVSSSSNTLSNVINGASVNLNKLGQVTLNMSQNTANVTSTLQSFVSAYNQVISASNSALGGSMKNNSDVIGLQEQLAGLLSTPVPGVNATSSYAYLAQVGITQQADGTLKLDSTAFTSALKADPGAVANLFGNAKNNGYANTFNTAINNLLGPNGMITTEQGDINTKISDENNLQSQLNNQLANEKSSLLHQYTSLNSELSAMQQSTSSLANLLA</sequence>
<gene>
    <name evidence="8" type="ORF">B0T45_04400</name>
</gene>
<evidence type="ECO:0000313" key="9">
    <source>
        <dbReference type="Proteomes" id="UP000192721"/>
    </source>
</evidence>
<dbReference type="EMBL" id="MUKV01000003">
    <property type="protein sequence ID" value="OQS43211.1"/>
    <property type="molecule type" value="Genomic_DNA"/>
</dbReference>
<dbReference type="InterPro" id="IPR003481">
    <property type="entry name" value="FliD_N"/>
</dbReference>
<dbReference type="PANTHER" id="PTHR30288">
    <property type="entry name" value="FLAGELLAR CAP/ASSEMBLY PROTEIN FLID"/>
    <property type="match status" value="1"/>
</dbReference>
<evidence type="ECO:0000259" key="6">
    <source>
        <dbReference type="Pfam" id="PF02465"/>
    </source>
</evidence>
<dbReference type="GO" id="GO:0007155">
    <property type="term" value="P:cell adhesion"/>
    <property type="evidence" value="ECO:0007669"/>
    <property type="project" value="InterPro"/>
</dbReference>
<dbReference type="PANTHER" id="PTHR30288:SF0">
    <property type="entry name" value="FLAGELLAR HOOK-ASSOCIATED PROTEIN 2"/>
    <property type="match status" value="1"/>
</dbReference>
<dbReference type="GO" id="GO:0009421">
    <property type="term" value="C:bacterial-type flagellum filament cap"/>
    <property type="evidence" value="ECO:0007669"/>
    <property type="project" value="InterPro"/>
</dbReference>
<reference evidence="8 9" key="1">
    <citation type="submission" date="2017-02" db="EMBL/GenBank/DDBJ databases">
        <title>Chromobacterium haemolyticum H5244.</title>
        <authorList>
            <person name="Gulvik C.A."/>
        </authorList>
    </citation>
    <scope>NUCLEOTIDE SEQUENCE [LARGE SCALE GENOMIC DNA]</scope>
    <source>
        <strain evidence="8 9">H5244</strain>
    </source>
</reference>
<evidence type="ECO:0000256" key="2">
    <source>
        <dbReference type="ARBA" id="ARBA00011255"/>
    </source>
</evidence>
<keyword evidence="4 5" id="KW-0975">Bacterial flagellum</keyword>
<protein>
    <recommendedName>
        <fullName evidence="5">Flagellar hook-associated protein 2</fullName>
        <shortName evidence="5">HAP2</shortName>
    </recommendedName>
    <alternativeName>
        <fullName evidence="5">Flagellar cap protein</fullName>
    </alternativeName>
</protein>
<dbReference type="GO" id="GO:0005576">
    <property type="term" value="C:extracellular region"/>
    <property type="evidence" value="ECO:0007669"/>
    <property type="project" value="UniProtKB-SubCell"/>
</dbReference>
<dbReference type="RefSeq" id="WP_081554725.1">
    <property type="nucleotide sequence ID" value="NZ_MUKV01000003.1"/>
</dbReference>
<dbReference type="Proteomes" id="UP000192721">
    <property type="component" value="Unassembled WGS sequence"/>
</dbReference>
<comment type="subunit">
    <text evidence="2 5">Homopentamer.</text>
</comment>
<keyword evidence="3" id="KW-0175">Coiled coil</keyword>
<keyword evidence="8" id="KW-0282">Flagellum</keyword>
<proteinExistence type="inferred from homology"/>
<comment type="similarity">
    <text evidence="1 5">Belongs to the FliD family.</text>
</comment>
<keyword evidence="8" id="KW-0966">Cell projection</keyword>
<comment type="caution">
    <text evidence="8">The sequence shown here is derived from an EMBL/GenBank/DDBJ whole genome shotgun (WGS) entry which is preliminary data.</text>
</comment>
<dbReference type="GO" id="GO:0009424">
    <property type="term" value="C:bacterial-type flagellum hook"/>
    <property type="evidence" value="ECO:0007669"/>
    <property type="project" value="UniProtKB-UniRule"/>
</dbReference>
<comment type="subcellular location">
    <subcellularLocation>
        <location evidence="5">Secreted</location>
    </subcellularLocation>
    <subcellularLocation>
        <location evidence="5">Bacterial flagellum</location>
    </subcellularLocation>
</comment>
<dbReference type="Pfam" id="PF02465">
    <property type="entry name" value="FliD_N"/>
    <property type="match status" value="1"/>
</dbReference>
<feature type="domain" description="Flagellar hook-associated protein 2 C-terminal" evidence="7">
    <location>
        <begin position="227"/>
        <end position="442"/>
    </location>
</feature>
<dbReference type="GO" id="GO:0071973">
    <property type="term" value="P:bacterial-type flagellum-dependent cell motility"/>
    <property type="evidence" value="ECO:0007669"/>
    <property type="project" value="TreeGrafter"/>
</dbReference>
<evidence type="ECO:0000256" key="5">
    <source>
        <dbReference type="RuleBase" id="RU362066"/>
    </source>
</evidence>
<evidence type="ECO:0000256" key="1">
    <source>
        <dbReference type="ARBA" id="ARBA00009764"/>
    </source>
</evidence>
<organism evidence="8 9">
    <name type="scientific">Chromobacterium haemolyticum</name>
    <dbReference type="NCBI Taxonomy" id="394935"/>
    <lineage>
        <taxon>Bacteria</taxon>
        <taxon>Pseudomonadati</taxon>
        <taxon>Pseudomonadota</taxon>
        <taxon>Betaproteobacteria</taxon>
        <taxon>Neisseriales</taxon>
        <taxon>Chromobacteriaceae</taxon>
        <taxon>Chromobacterium</taxon>
    </lineage>
</organism>
<dbReference type="AlphaFoldDB" id="A0A1W0D865"/>
<evidence type="ECO:0000256" key="3">
    <source>
        <dbReference type="ARBA" id="ARBA00023054"/>
    </source>
</evidence>
<evidence type="ECO:0000313" key="8">
    <source>
        <dbReference type="EMBL" id="OQS43211.1"/>
    </source>
</evidence>
<dbReference type="InterPro" id="IPR040026">
    <property type="entry name" value="FliD"/>
</dbReference>
<comment type="function">
    <text evidence="5">Required for morphogenesis and for the elongation of the flagellar filament by facilitating polymerization of the flagellin monomers at the tip of growing filament. Forms a capping structure, which prevents flagellin subunits (transported through the central channel of the flagellum) from leaking out without polymerization at the distal end.</text>
</comment>
<evidence type="ECO:0000259" key="7">
    <source>
        <dbReference type="Pfam" id="PF07195"/>
    </source>
</evidence>
<dbReference type="Pfam" id="PF07195">
    <property type="entry name" value="FliD_C"/>
    <property type="match status" value="1"/>
</dbReference>
<dbReference type="InterPro" id="IPR010809">
    <property type="entry name" value="FliD_C"/>
</dbReference>
<feature type="domain" description="Flagellar hook-associated protein 2 N-terminal" evidence="6">
    <location>
        <begin position="11"/>
        <end position="103"/>
    </location>
</feature>
<evidence type="ECO:0000256" key="4">
    <source>
        <dbReference type="ARBA" id="ARBA00023143"/>
    </source>
</evidence>
<name>A0A1W0D865_9NEIS</name>
<accession>A0A1W0D865</accession>
<keyword evidence="5" id="KW-0964">Secreted</keyword>
<keyword evidence="8" id="KW-0969">Cilium</keyword>